<dbReference type="Gene3D" id="1.20.120.530">
    <property type="entry name" value="GntR ligand-binding domain-like"/>
    <property type="match status" value="1"/>
</dbReference>
<feature type="domain" description="HTH gntR-type" evidence="4">
    <location>
        <begin position="1"/>
        <end position="63"/>
    </location>
</feature>
<dbReference type="Proteomes" id="UP000186406">
    <property type="component" value="Unassembled WGS sequence"/>
</dbReference>
<name>A0A1M7ZS91_9HYPH</name>
<dbReference type="InterPro" id="IPR000524">
    <property type="entry name" value="Tscrpt_reg_HTH_GntR"/>
</dbReference>
<evidence type="ECO:0000256" key="1">
    <source>
        <dbReference type="ARBA" id="ARBA00023015"/>
    </source>
</evidence>
<dbReference type="PANTHER" id="PTHR43537">
    <property type="entry name" value="TRANSCRIPTIONAL REGULATOR, GNTR FAMILY"/>
    <property type="match status" value="1"/>
</dbReference>
<organism evidence="5 6">
    <name type="scientific">Pseudoxanthobacter soli DSM 19599</name>
    <dbReference type="NCBI Taxonomy" id="1123029"/>
    <lineage>
        <taxon>Bacteria</taxon>
        <taxon>Pseudomonadati</taxon>
        <taxon>Pseudomonadota</taxon>
        <taxon>Alphaproteobacteria</taxon>
        <taxon>Hyphomicrobiales</taxon>
        <taxon>Segnochrobactraceae</taxon>
        <taxon>Pseudoxanthobacter</taxon>
    </lineage>
</organism>
<dbReference type="SUPFAM" id="SSF48008">
    <property type="entry name" value="GntR ligand-binding domain-like"/>
    <property type="match status" value="1"/>
</dbReference>
<evidence type="ECO:0000256" key="2">
    <source>
        <dbReference type="ARBA" id="ARBA00023125"/>
    </source>
</evidence>
<dbReference type="EMBL" id="FRXO01000018">
    <property type="protein sequence ID" value="SHO67702.1"/>
    <property type="molecule type" value="Genomic_DNA"/>
</dbReference>
<dbReference type="Pfam" id="PF00392">
    <property type="entry name" value="GntR"/>
    <property type="match status" value="1"/>
</dbReference>
<dbReference type="PANTHER" id="PTHR43537:SF24">
    <property type="entry name" value="GLUCONATE OPERON TRANSCRIPTIONAL REPRESSOR"/>
    <property type="match status" value="1"/>
</dbReference>
<sequence>MAYDALLDRLIRREIPVGSVLQERRLAEELDISRTPVRDALNRLESEGFVTRKPGRMLVVTEFSTRTLIETLYVRQVLEADAVMLATDRIPQAALDASEAAIRAVMDMPVPDAEADWAADSLFHGMIAEHSDNAVLSKMILDLRIKTHMFNLDRMPERFEAGHREHLAVIAALRRRDREAARDGIRAHIENVKQSIIDKLRRI</sequence>
<accession>A0A1M7ZS91</accession>
<keyword evidence="6" id="KW-1185">Reference proteome</keyword>
<dbReference type="SMART" id="SM00895">
    <property type="entry name" value="FCD"/>
    <property type="match status" value="1"/>
</dbReference>
<evidence type="ECO:0000313" key="6">
    <source>
        <dbReference type="Proteomes" id="UP000186406"/>
    </source>
</evidence>
<dbReference type="Pfam" id="PF07729">
    <property type="entry name" value="FCD"/>
    <property type="match status" value="1"/>
</dbReference>
<evidence type="ECO:0000259" key="4">
    <source>
        <dbReference type="PROSITE" id="PS50949"/>
    </source>
</evidence>
<evidence type="ECO:0000256" key="3">
    <source>
        <dbReference type="ARBA" id="ARBA00023163"/>
    </source>
</evidence>
<dbReference type="InterPro" id="IPR036390">
    <property type="entry name" value="WH_DNA-bd_sf"/>
</dbReference>
<protein>
    <submittedName>
        <fullName evidence="5">DNA-binding transcriptional regulator, GntR family</fullName>
    </submittedName>
</protein>
<dbReference type="InterPro" id="IPR036388">
    <property type="entry name" value="WH-like_DNA-bd_sf"/>
</dbReference>
<dbReference type="GO" id="GO:0003677">
    <property type="term" value="F:DNA binding"/>
    <property type="evidence" value="ECO:0007669"/>
    <property type="project" value="UniProtKB-KW"/>
</dbReference>
<keyword evidence="1" id="KW-0805">Transcription regulation</keyword>
<dbReference type="STRING" id="1123029.SAMN02745172_04383"/>
<keyword evidence="2 5" id="KW-0238">DNA-binding</keyword>
<dbReference type="InterPro" id="IPR011711">
    <property type="entry name" value="GntR_C"/>
</dbReference>
<reference evidence="5 6" key="1">
    <citation type="submission" date="2016-12" db="EMBL/GenBank/DDBJ databases">
        <authorList>
            <person name="Song W.-J."/>
            <person name="Kurnit D.M."/>
        </authorList>
    </citation>
    <scope>NUCLEOTIDE SEQUENCE [LARGE SCALE GENOMIC DNA]</scope>
    <source>
        <strain evidence="5 6">DSM 19599</strain>
    </source>
</reference>
<dbReference type="SMART" id="SM00345">
    <property type="entry name" value="HTH_GNTR"/>
    <property type="match status" value="1"/>
</dbReference>
<proteinExistence type="predicted"/>
<dbReference type="Gene3D" id="1.10.10.10">
    <property type="entry name" value="Winged helix-like DNA-binding domain superfamily/Winged helix DNA-binding domain"/>
    <property type="match status" value="1"/>
</dbReference>
<dbReference type="GO" id="GO:0003700">
    <property type="term" value="F:DNA-binding transcription factor activity"/>
    <property type="evidence" value="ECO:0007669"/>
    <property type="project" value="InterPro"/>
</dbReference>
<dbReference type="PRINTS" id="PR00035">
    <property type="entry name" value="HTHGNTR"/>
</dbReference>
<dbReference type="InterPro" id="IPR008920">
    <property type="entry name" value="TF_FadR/GntR_C"/>
</dbReference>
<dbReference type="CDD" id="cd07377">
    <property type="entry name" value="WHTH_GntR"/>
    <property type="match status" value="1"/>
</dbReference>
<evidence type="ECO:0000313" key="5">
    <source>
        <dbReference type="EMBL" id="SHO67702.1"/>
    </source>
</evidence>
<dbReference type="AlphaFoldDB" id="A0A1M7ZS91"/>
<dbReference type="PROSITE" id="PS50949">
    <property type="entry name" value="HTH_GNTR"/>
    <property type="match status" value="1"/>
</dbReference>
<dbReference type="SUPFAM" id="SSF46785">
    <property type="entry name" value="Winged helix' DNA-binding domain"/>
    <property type="match status" value="1"/>
</dbReference>
<keyword evidence="3" id="KW-0804">Transcription</keyword>
<gene>
    <name evidence="5" type="ORF">SAMN02745172_04383</name>
</gene>